<name>A0ABP7S1T7_9PSEU</name>
<keyword evidence="2" id="KW-1185">Reference proteome</keyword>
<sequence>MLECQCWSVRGRMHHAGMDNGSVDMAPVPAERDLIEDWMRVLTLLGEARPVEETFELIARANGHDEPSGSIRVVPPYTHEDLMRVISALRWSQATRTAEANAHMVVDLMLIDRVSGATGETHSEVVRKLAAEVAAMTA</sequence>
<accession>A0ABP7S1T7</accession>
<dbReference type="EMBL" id="BAABAL010000008">
    <property type="protein sequence ID" value="GAA4005270.1"/>
    <property type="molecule type" value="Genomic_DNA"/>
</dbReference>
<dbReference type="Proteomes" id="UP001501747">
    <property type="component" value="Unassembled WGS sequence"/>
</dbReference>
<organism evidence="1 2">
    <name type="scientific">Allokutzneria multivorans</name>
    <dbReference type="NCBI Taxonomy" id="1142134"/>
    <lineage>
        <taxon>Bacteria</taxon>
        <taxon>Bacillati</taxon>
        <taxon>Actinomycetota</taxon>
        <taxon>Actinomycetes</taxon>
        <taxon>Pseudonocardiales</taxon>
        <taxon>Pseudonocardiaceae</taxon>
        <taxon>Allokutzneria</taxon>
    </lineage>
</organism>
<evidence type="ECO:0000313" key="1">
    <source>
        <dbReference type="EMBL" id="GAA4005270.1"/>
    </source>
</evidence>
<evidence type="ECO:0000313" key="2">
    <source>
        <dbReference type="Proteomes" id="UP001501747"/>
    </source>
</evidence>
<reference evidence="2" key="1">
    <citation type="journal article" date="2019" name="Int. J. Syst. Evol. Microbiol.">
        <title>The Global Catalogue of Microorganisms (GCM) 10K type strain sequencing project: providing services to taxonomists for standard genome sequencing and annotation.</title>
        <authorList>
            <consortium name="The Broad Institute Genomics Platform"/>
            <consortium name="The Broad Institute Genome Sequencing Center for Infectious Disease"/>
            <person name="Wu L."/>
            <person name="Ma J."/>
        </authorList>
    </citation>
    <scope>NUCLEOTIDE SEQUENCE [LARGE SCALE GENOMIC DNA]</scope>
    <source>
        <strain evidence="2">JCM 17342</strain>
    </source>
</reference>
<proteinExistence type="predicted"/>
<gene>
    <name evidence="1" type="ORF">GCM10022247_28080</name>
</gene>
<protein>
    <submittedName>
        <fullName evidence="1">Uncharacterized protein</fullName>
    </submittedName>
</protein>
<comment type="caution">
    <text evidence="1">The sequence shown here is derived from an EMBL/GenBank/DDBJ whole genome shotgun (WGS) entry which is preliminary data.</text>
</comment>